<dbReference type="EMBL" id="FNPF01000020">
    <property type="protein sequence ID" value="SDY83355.1"/>
    <property type="molecule type" value="Genomic_DNA"/>
</dbReference>
<organism evidence="2 3">
    <name type="scientific">Citreimonas salinaria</name>
    <dbReference type="NCBI Taxonomy" id="321339"/>
    <lineage>
        <taxon>Bacteria</taxon>
        <taxon>Pseudomonadati</taxon>
        <taxon>Pseudomonadota</taxon>
        <taxon>Alphaproteobacteria</taxon>
        <taxon>Rhodobacterales</taxon>
        <taxon>Roseobacteraceae</taxon>
        <taxon>Citreimonas</taxon>
    </lineage>
</organism>
<accession>A0A1H3N4G6</accession>
<dbReference type="InterPro" id="IPR013785">
    <property type="entry name" value="Aldolase_TIM"/>
</dbReference>
<dbReference type="InterPro" id="IPR016062">
    <property type="entry name" value="TM1410-rel"/>
</dbReference>
<reference evidence="2 3" key="1">
    <citation type="submission" date="2016-10" db="EMBL/GenBank/DDBJ databases">
        <authorList>
            <person name="de Groot N.N."/>
        </authorList>
    </citation>
    <scope>NUCLEOTIDE SEQUENCE [LARGE SCALE GENOMIC DNA]</scope>
    <source>
        <strain evidence="2 3">DSM 26880</strain>
    </source>
</reference>
<dbReference type="PANTHER" id="PTHR35882">
    <property type="entry name" value="PELA"/>
    <property type="match status" value="1"/>
</dbReference>
<evidence type="ECO:0000313" key="3">
    <source>
        <dbReference type="Proteomes" id="UP000199286"/>
    </source>
</evidence>
<dbReference type="NCBIfam" id="TIGR01370">
    <property type="entry name" value="MJ1477/TM1410 family putative glycoside hydrolase"/>
    <property type="match status" value="1"/>
</dbReference>
<dbReference type="SUPFAM" id="SSF51445">
    <property type="entry name" value="(Trans)glycosidases"/>
    <property type="match status" value="1"/>
</dbReference>
<dbReference type="InterPro" id="IPR017853">
    <property type="entry name" value="GH"/>
</dbReference>
<dbReference type="Proteomes" id="UP000199286">
    <property type="component" value="Unassembled WGS sequence"/>
</dbReference>
<dbReference type="InterPro" id="IPR016063">
    <property type="entry name" value="TM1410_Glycdase"/>
</dbReference>
<dbReference type="Gene3D" id="3.20.20.70">
    <property type="entry name" value="Aldolase class I"/>
    <property type="match status" value="1"/>
</dbReference>
<feature type="domain" description="Glycoside-hydrolase family GH114 TIM-barrel" evidence="1">
    <location>
        <begin position="67"/>
        <end position="294"/>
    </location>
</feature>
<gene>
    <name evidence="2" type="ORF">SAMN05444340_1204</name>
</gene>
<name>A0A1H3N4G6_9RHOB</name>
<proteinExistence type="predicted"/>
<evidence type="ECO:0000313" key="2">
    <source>
        <dbReference type="EMBL" id="SDY83355.1"/>
    </source>
</evidence>
<dbReference type="STRING" id="321339.SAMN05444340_1204"/>
<dbReference type="AlphaFoldDB" id="A0A1H3N4G6"/>
<evidence type="ECO:0000259" key="1">
    <source>
        <dbReference type="Pfam" id="PF03537"/>
    </source>
</evidence>
<dbReference type="PRINTS" id="PR01545">
    <property type="entry name" value="THEMAYE10DUF"/>
</dbReference>
<dbReference type="InterPro" id="IPR004352">
    <property type="entry name" value="GH114_TIM-barrel"/>
</dbReference>
<dbReference type="Pfam" id="PF03537">
    <property type="entry name" value="Glyco_hydro_114"/>
    <property type="match status" value="1"/>
</dbReference>
<dbReference type="PANTHER" id="PTHR35882:SF2">
    <property type="entry name" value="PELA"/>
    <property type="match status" value="1"/>
</dbReference>
<protein>
    <recommendedName>
        <fullName evidence="1">Glycoside-hydrolase family GH114 TIM-barrel domain-containing protein</fullName>
    </recommendedName>
</protein>
<sequence>MGCMPAAVAVAVVAGCVSAPGASEVSGNQAAQPTAEAVSTDAESMTLQIQRFSVKLTSTNLAAINRSDTDLVIIDPTGVDRRDVERLRTQPDGSRRAVVAYINIGEAETYRDYWRSEWNSNPPSWVGPANPNWANHFYTAYWTSEWQAILFGTPRAKLDRILAAGFDGVFMDGVDKYMDWPGRGARAQSDMYALVERIASYARARTPGFLIIPNNAENLLDSARYRSTIDAIVKEDLFFGVPGEGQPNDPGMVSWSLRQLRLATNDGLPVLVIEYVTDPGQRSLVVQRLRENRMLGTFGRSDLASLTLPVLADANAVNQLRSLPKAE</sequence>
<keyword evidence="3" id="KW-1185">Reference proteome</keyword>